<sequence length="522" mass="60162">MAASSPATAPKLPLDIIYNIGLVLSNNTQSEVEEYIDSEFDPANRPNRSALHRLTYLSKATKDLLEPLLYRYFQWTTPQDVVNSFITLIQRPEVRPHVQCISSFAAITGPGVRKKELPLCKKLWAKRCPSDKPALMRLLDEAGLHKLAWSACMLERTKQRFMFSPDFKHDGILELMFAAILFLTPNVTNFVWRDMNTNPKAFILDHVMGDAVKSYPIMPKLRFLNTEKSAFVEAKQAQFFTSHINLWDNLQTLYLNDIDLDVEFIEMICNGDFKKGRPIKELRIRCVSGSEIPGSMSSFDPDFELSSTELLDANDPDKDKDKFEGVFPHLEYLEVRLVHHQERHEQGSRTLKAFLHAVGCPKILKLEGHRLPRAQLTTGIIHDRLEHLTVREHSRDGGTRTMEKDVLIKGLNSWWATSSHLVPNLKRIDWDHYKLQREDLDDETVWQMTGEEEWEDDSNDDYGDDYLSDELFGDDEDHIEHLHDNVYYNHTTGEVFQDGYEELMAALQLMEANGDLPPGFRP</sequence>
<dbReference type="OrthoDB" id="5058708at2759"/>
<name>A0A366S1A2_9HYPO</name>
<comment type="caution">
    <text evidence="1">The sequence shown here is derived from an EMBL/GenBank/DDBJ whole genome shotgun (WGS) entry which is preliminary data.</text>
</comment>
<reference evidence="1 2" key="1">
    <citation type="submission" date="2018-06" db="EMBL/GenBank/DDBJ databases">
        <title>Fusarium incarnatum-equiseti species complex species 28.</title>
        <authorList>
            <person name="Gardiner D.M."/>
        </authorList>
    </citation>
    <scope>NUCLEOTIDE SEQUENCE [LARGE SCALE GENOMIC DNA]</scope>
    <source>
        <strain evidence="1 2">FIESC_28</strain>
    </source>
</reference>
<dbReference type="GeneID" id="41993502"/>
<accession>A0A366S1A2</accession>
<keyword evidence="2" id="KW-1185">Reference proteome</keyword>
<gene>
    <name evidence="1" type="ORF">FIESC28_04059</name>
</gene>
<dbReference type="AlphaFoldDB" id="A0A366S1A2"/>
<organism evidence="1 2">
    <name type="scientific">Fusarium coffeatum</name>
    <dbReference type="NCBI Taxonomy" id="231269"/>
    <lineage>
        <taxon>Eukaryota</taxon>
        <taxon>Fungi</taxon>
        <taxon>Dikarya</taxon>
        <taxon>Ascomycota</taxon>
        <taxon>Pezizomycotina</taxon>
        <taxon>Sordariomycetes</taxon>
        <taxon>Hypocreomycetidae</taxon>
        <taxon>Hypocreales</taxon>
        <taxon>Nectriaceae</taxon>
        <taxon>Fusarium</taxon>
        <taxon>Fusarium incarnatum-equiseti species complex</taxon>
    </lineage>
</organism>
<dbReference type="EMBL" id="QKXC01000081">
    <property type="protein sequence ID" value="RBR23064.1"/>
    <property type="molecule type" value="Genomic_DNA"/>
</dbReference>
<dbReference type="Proteomes" id="UP000253153">
    <property type="component" value="Unassembled WGS sequence"/>
</dbReference>
<dbReference type="RefSeq" id="XP_031017655.1">
    <property type="nucleotide sequence ID" value="XM_031158206.1"/>
</dbReference>
<evidence type="ECO:0000313" key="1">
    <source>
        <dbReference type="EMBL" id="RBR23064.1"/>
    </source>
</evidence>
<proteinExistence type="predicted"/>
<protein>
    <submittedName>
        <fullName evidence="1">Uncharacterized protein</fullName>
    </submittedName>
</protein>
<evidence type="ECO:0000313" key="2">
    <source>
        <dbReference type="Proteomes" id="UP000253153"/>
    </source>
</evidence>